<feature type="compositionally biased region" description="Basic and acidic residues" evidence="1">
    <location>
        <begin position="1"/>
        <end position="17"/>
    </location>
</feature>
<dbReference type="EMBL" id="BKCJ010003240">
    <property type="protein sequence ID" value="GEU53858.1"/>
    <property type="molecule type" value="Genomic_DNA"/>
</dbReference>
<sequence length="824" mass="93311">MVAKHDQKIVVEKEGKKKPATTKQLKSKPVKEKSIKPTPAPKPKGTQVKPVKPSPAKHSKLGKVLKTHKGKSSLQLIDEDEPTQPEPKHQSEGDEYDVEGKVIATEEQAAQSLLALHTPKRRRTTNQFIFQRRTPATEEASTGPSAQPQDDASANIVHESPSPTDAETGVDTDKTNSEGDTEILQIDEEQGKDVDNQVNLKEKTIELDQGQARSDPGKTPESRPSPEQNHYDAYTIRDHFLNDKSTEDEPGKLNVEAKVVSMVTVPIYQASFSVPPLCTPVIDLSPSKPKSQKINNTTQNLGSRVFTLELWDLPYKLNQAINAVVKESGSYKSLPEHVSLYEALDASMDRANRDEFLAKKDKSRKRRRDDQDPPPLPDSSSKQQSVPHQDQLVKDVPMPDDVNILDLEDTDTAHLPKIKTRTKWLRPLPNEDRPATSEPDWIIPPTDSLEAKNNWVDALAKSYKDPEENKLLSQNGDMGSFIKWFCNRIGKKKLRNCYLEGPTFKVVKAFQENDMSLQFQMEECHWLLINQVDLVNPEGHRLVPDVSKLLPIGGPPGQPAVLLIGGLSVRISASIDTTPHLIVVQADYNEYKISKSDFKNLHLNDFEDLYLLHLQGKLNHIYGSDKFHLYNAINLWIMNIVIRQRVGDLQLGIEIYQTTLNLMEPRWDTSDFLFKEDYTIISKLRAVIYRDRNDRKKMLRENEVHKFSDGTLTRVLHKLDHMVKDFRLYQYNPSMEYRIWSEDDKRRSEDFMEYHGCGGIEKVVNVSSKSMEASFSDPVPSTAGFDFGNPESYEDEVFDPSDELASYMPSSCGGFQLEGDGYEA</sequence>
<feature type="compositionally biased region" description="Acidic residues" evidence="1">
    <location>
        <begin position="179"/>
        <end position="188"/>
    </location>
</feature>
<protein>
    <submittedName>
        <fullName evidence="2">Uncharacterized protein</fullName>
    </submittedName>
</protein>
<evidence type="ECO:0000256" key="1">
    <source>
        <dbReference type="SAM" id="MobiDB-lite"/>
    </source>
</evidence>
<gene>
    <name evidence="2" type="ORF">Tci_025836</name>
</gene>
<organism evidence="2">
    <name type="scientific">Tanacetum cinerariifolium</name>
    <name type="common">Dalmatian daisy</name>
    <name type="synonym">Chrysanthemum cinerariifolium</name>
    <dbReference type="NCBI Taxonomy" id="118510"/>
    <lineage>
        <taxon>Eukaryota</taxon>
        <taxon>Viridiplantae</taxon>
        <taxon>Streptophyta</taxon>
        <taxon>Embryophyta</taxon>
        <taxon>Tracheophyta</taxon>
        <taxon>Spermatophyta</taxon>
        <taxon>Magnoliopsida</taxon>
        <taxon>eudicotyledons</taxon>
        <taxon>Gunneridae</taxon>
        <taxon>Pentapetalae</taxon>
        <taxon>asterids</taxon>
        <taxon>campanulids</taxon>
        <taxon>Asterales</taxon>
        <taxon>Asteraceae</taxon>
        <taxon>Asteroideae</taxon>
        <taxon>Anthemideae</taxon>
        <taxon>Anthemidinae</taxon>
        <taxon>Tanacetum</taxon>
    </lineage>
</organism>
<feature type="compositionally biased region" description="Basic residues" evidence="1">
    <location>
        <begin position="18"/>
        <end position="28"/>
    </location>
</feature>
<accession>A0A6L2KWK8</accession>
<feature type="region of interest" description="Disordered" evidence="1">
    <location>
        <begin position="1"/>
        <end position="230"/>
    </location>
</feature>
<name>A0A6L2KWK8_TANCI</name>
<evidence type="ECO:0000313" key="2">
    <source>
        <dbReference type="EMBL" id="GEU53858.1"/>
    </source>
</evidence>
<feature type="compositionally biased region" description="Polar residues" evidence="1">
    <location>
        <begin position="139"/>
        <end position="152"/>
    </location>
</feature>
<feature type="region of interest" description="Disordered" evidence="1">
    <location>
        <begin position="356"/>
        <end position="396"/>
    </location>
</feature>
<comment type="caution">
    <text evidence="2">The sequence shown here is derived from an EMBL/GenBank/DDBJ whole genome shotgun (WGS) entry which is preliminary data.</text>
</comment>
<feature type="compositionally biased region" description="Basic residues" evidence="1">
    <location>
        <begin position="55"/>
        <end position="71"/>
    </location>
</feature>
<reference evidence="2" key="1">
    <citation type="journal article" date="2019" name="Sci. Rep.">
        <title>Draft genome of Tanacetum cinerariifolium, the natural source of mosquito coil.</title>
        <authorList>
            <person name="Yamashiro T."/>
            <person name="Shiraishi A."/>
            <person name="Satake H."/>
            <person name="Nakayama K."/>
        </authorList>
    </citation>
    <scope>NUCLEOTIDE SEQUENCE</scope>
</reference>
<dbReference type="AlphaFoldDB" id="A0A6L2KWK8"/>
<proteinExistence type="predicted"/>
<feature type="compositionally biased region" description="Basic and acidic residues" evidence="1">
    <location>
        <begin position="189"/>
        <end position="206"/>
    </location>
</feature>